<protein>
    <submittedName>
        <fullName evidence="3">Putative Rxt2-like protein</fullName>
    </submittedName>
</protein>
<name>A0A0A1TK34_9HYPO</name>
<dbReference type="GO" id="GO:0005829">
    <property type="term" value="C:cytosol"/>
    <property type="evidence" value="ECO:0007669"/>
    <property type="project" value="TreeGrafter"/>
</dbReference>
<sequence length="400" mass="44711">MATQQILFAETISGMKKAFKRRAYESDSDSEIDHFSNRGHKLKKRARFARKGQLIPATGPSAYKEELEYAGVRRSIIYKNPPLIDDDGYEVESGDEAERVEEAAITAAQLNPYATLRLEHILAPLTASTDLPSHPIYSKPFTSKTLTELVHQSCGIMRKENQSLWEVRHLWTALYGDNTWLPCEAMIGSEDAELYTKDHVAAHLLSLANAEASSTGQVNGEASDKPDAKDEDVSMAEATEDKPAVDATSNQEASKADKADGAADAEQNAADNNEDDKDESNFVHPMFLPPTGAKPDRDLGLPEKEADDVRMLIALYVQKQEEVCRGTERLHEGLLRAERLRAEVLHWSKAEAHCGPNRDMSDGEDWYDKEEWGLVEDLKKGHDEEEEDTTTQGKTRRARR</sequence>
<dbReference type="PANTHER" id="PTHR28232:SF1">
    <property type="entry name" value="TRANSCRIPTIONAL REGULATORY PROTEIN RXT2"/>
    <property type="match status" value="1"/>
</dbReference>
<evidence type="ECO:0000259" key="2">
    <source>
        <dbReference type="Pfam" id="PF08595"/>
    </source>
</evidence>
<feature type="compositionally biased region" description="Polar residues" evidence="1">
    <location>
        <begin position="211"/>
        <end position="220"/>
    </location>
</feature>
<gene>
    <name evidence="3" type="ORF">VHEMI06842</name>
</gene>
<evidence type="ECO:0000313" key="4">
    <source>
        <dbReference type="Proteomes" id="UP000039046"/>
    </source>
</evidence>
<feature type="domain" description="Transcriptional regulatory protein RXT2 N-terminal" evidence="2">
    <location>
        <begin position="36"/>
        <end position="177"/>
    </location>
</feature>
<keyword evidence="4" id="KW-1185">Reference proteome</keyword>
<dbReference type="OrthoDB" id="2405722at2759"/>
<feature type="region of interest" description="Disordered" evidence="1">
    <location>
        <begin position="377"/>
        <end position="400"/>
    </location>
</feature>
<evidence type="ECO:0000256" key="1">
    <source>
        <dbReference type="SAM" id="MobiDB-lite"/>
    </source>
</evidence>
<dbReference type="AlphaFoldDB" id="A0A0A1TK34"/>
<evidence type="ECO:0000313" key="3">
    <source>
        <dbReference type="EMBL" id="CEJ91105.1"/>
    </source>
</evidence>
<dbReference type="HOGENOM" id="CLU_030828_0_0_1"/>
<feature type="region of interest" description="Disordered" evidence="1">
    <location>
        <begin position="211"/>
        <end position="301"/>
    </location>
</feature>
<reference evidence="3 4" key="1">
    <citation type="journal article" date="2015" name="Genome Announc.">
        <title>Draft Genome Sequence and Gene Annotation of the Entomopathogenic Fungus Verticillium hemipterigenum.</title>
        <authorList>
            <person name="Horn F."/>
            <person name="Habel A."/>
            <person name="Scharf D.H."/>
            <person name="Dworschak J."/>
            <person name="Brakhage A.A."/>
            <person name="Guthke R."/>
            <person name="Hertweck C."/>
            <person name="Linde J."/>
        </authorList>
    </citation>
    <scope>NUCLEOTIDE SEQUENCE [LARGE SCALE GENOMIC DNA]</scope>
</reference>
<dbReference type="STRING" id="1531966.A0A0A1TK34"/>
<organism evidence="3 4">
    <name type="scientific">[Torrubiella] hemipterigena</name>
    <dbReference type="NCBI Taxonomy" id="1531966"/>
    <lineage>
        <taxon>Eukaryota</taxon>
        <taxon>Fungi</taxon>
        <taxon>Dikarya</taxon>
        <taxon>Ascomycota</taxon>
        <taxon>Pezizomycotina</taxon>
        <taxon>Sordariomycetes</taxon>
        <taxon>Hypocreomycetidae</taxon>
        <taxon>Hypocreales</taxon>
        <taxon>Clavicipitaceae</taxon>
        <taxon>Clavicipitaceae incertae sedis</taxon>
        <taxon>'Torrubiella' clade</taxon>
    </lineage>
</organism>
<dbReference type="EMBL" id="CDHN01000003">
    <property type="protein sequence ID" value="CEJ91105.1"/>
    <property type="molecule type" value="Genomic_DNA"/>
</dbReference>
<dbReference type="InterPro" id="IPR013904">
    <property type="entry name" value="RXT2_N"/>
</dbReference>
<dbReference type="GO" id="GO:0033698">
    <property type="term" value="C:Rpd3L complex"/>
    <property type="evidence" value="ECO:0007669"/>
    <property type="project" value="TreeGrafter"/>
</dbReference>
<proteinExistence type="predicted"/>
<dbReference type="InterPro" id="IPR039602">
    <property type="entry name" value="Rxt2"/>
</dbReference>
<dbReference type="PANTHER" id="PTHR28232">
    <property type="entry name" value="TRANSCRIPTIONAL REGULATORY PROTEIN RXT2"/>
    <property type="match status" value="1"/>
</dbReference>
<feature type="compositionally biased region" description="Low complexity" evidence="1">
    <location>
        <begin position="262"/>
        <end position="271"/>
    </location>
</feature>
<feature type="compositionally biased region" description="Basic and acidic residues" evidence="1">
    <location>
        <begin position="222"/>
        <end position="232"/>
    </location>
</feature>
<dbReference type="Proteomes" id="UP000039046">
    <property type="component" value="Unassembled WGS sequence"/>
</dbReference>
<dbReference type="Pfam" id="PF08595">
    <property type="entry name" value="RXT2_N"/>
    <property type="match status" value="1"/>
</dbReference>
<accession>A0A0A1TK34</accession>